<dbReference type="AlphaFoldDB" id="A0AAV3ZE73"/>
<dbReference type="EMBL" id="BLXT01002298">
    <property type="protein sequence ID" value="GFN92771.1"/>
    <property type="molecule type" value="Genomic_DNA"/>
</dbReference>
<dbReference type="Proteomes" id="UP000735302">
    <property type="component" value="Unassembled WGS sequence"/>
</dbReference>
<reference evidence="1 2" key="1">
    <citation type="journal article" date="2021" name="Elife">
        <title>Chloroplast acquisition without the gene transfer in kleptoplastic sea slugs, Plakobranchus ocellatus.</title>
        <authorList>
            <person name="Maeda T."/>
            <person name="Takahashi S."/>
            <person name="Yoshida T."/>
            <person name="Shimamura S."/>
            <person name="Takaki Y."/>
            <person name="Nagai Y."/>
            <person name="Toyoda A."/>
            <person name="Suzuki Y."/>
            <person name="Arimoto A."/>
            <person name="Ishii H."/>
            <person name="Satoh N."/>
            <person name="Nishiyama T."/>
            <person name="Hasebe M."/>
            <person name="Maruyama T."/>
            <person name="Minagawa J."/>
            <person name="Obokata J."/>
            <person name="Shigenobu S."/>
        </authorList>
    </citation>
    <scope>NUCLEOTIDE SEQUENCE [LARGE SCALE GENOMIC DNA]</scope>
</reference>
<proteinExistence type="predicted"/>
<name>A0AAV3ZE73_9GAST</name>
<organism evidence="1 2">
    <name type="scientific">Plakobranchus ocellatus</name>
    <dbReference type="NCBI Taxonomy" id="259542"/>
    <lineage>
        <taxon>Eukaryota</taxon>
        <taxon>Metazoa</taxon>
        <taxon>Spiralia</taxon>
        <taxon>Lophotrochozoa</taxon>
        <taxon>Mollusca</taxon>
        <taxon>Gastropoda</taxon>
        <taxon>Heterobranchia</taxon>
        <taxon>Euthyneura</taxon>
        <taxon>Panpulmonata</taxon>
        <taxon>Sacoglossa</taxon>
        <taxon>Placobranchoidea</taxon>
        <taxon>Plakobranchidae</taxon>
        <taxon>Plakobranchus</taxon>
    </lineage>
</organism>
<evidence type="ECO:0000313" key="2">
    <source>
        <dbReference type="Proteomes" id="UP000735302"/>
    </source>
</evidence>
<keyword evidence="2" id="KW-1185">Reference proteome</keyword>
<accession>A0AAV3ZE73</accession>
<comment type="caution">
    <text evidence="1">The sequence shown here is derived from an EMBL/GenBank/DDBJ whole genome shotgun (WGS) entry which is preliminary data.</text>
</comment>
<gene>
    <name evidence="1" type="ORF">PoB_001927700</name>
</gene>
<protein>
    <submittedName>
        <fullName evidence="1">Uncharacterized protein</fullName>
    </submittedName>
</protein>
<evidence type="ECO:0000313" key="1">
    <source>
        <dbReference type="EMBL" id="GFN92771.1"/>
    </source>
</evidence>
<sequence length="81" mass="9005">MRSGIPVGGSCELEMAEAVVNPERSTRNIQRLKSQKLYELAGTDRKQSLSNVWRGHISWLQIDSWRFLSPGEAGVDGADDC</sequence>